<reference evidence="5 6" key="1">
    <citation type="submission" date="2018-10" db="EMBL/GenBank/DDBJ databases">
        <authorList>
            <person name="Li J."/>
        </authorList>
    </citation>
    <scope>NUCLEOTIDE SEQUENCE [LARGE SCALE GENOMIC DNA]</scope>
    <source>
        <strain evidence="5 6">IF 016277</strain>
    </source>
</reference>
<feature type="domain" description="ABC transporter" evidence="4">
    <location>
        <begin position="4"/>
        <end position="211"/>
    </location>
</feature>
<evidence type="ECO:0000313" key="6">
    <source>
        <dbReference type="Proteomes" id="UP000272503"/>
    </source>
</evidence>
<keyword evidence="2" id="KW-0547">Nucleotide-binding</keyword>
<evidence type="ECO:0000256" key="2">
    <source>
        <dbReference type="ARBA" id="ARBA00022741"/>
    </source>
</evidence>
<comment type="caution">
    <text evidence="5">The sequence shown here is derived from an EMBL/GenBank/DDBJ whole genome shotgun (WGS) entry which is preliminary data.</text>
</comment>
<sequence>MPVVTVSQVSKSFRGVRLFRDVSFGIEPGTLTLVSGVEGVGKTQLLRLLCGLAVPDSGTVTIDSAYLTFGQTLPESFGIIIDRPRFIARRTGVQNLRELALIRRLVSEEQIHDTMRLLELDPTLALPVFQYTPAMRQQLALAQALMENPRVLILDEPFRLLPSTVSERLVGILQDLVNTGVTIVISGEVPADIRALSTRELRIDAETVTAI</sequence>
<protein>
    <submittedName>
        <fullName evidence="5">ATP-binding cassette domain-containing protein</fullName>
    </submittedName>
</protein>
<dbReference type="PANTHER" id="PTHR42939:SF1">
    <property type="entry name" value="ABC TRANSPORTER ATP-BINDING PROTEIN ALBC-RELATED"/>
    <property type="match status" value="1"/>
</dbReference>
<evidence type="ECO:0000256" key="3">
    <source>
        <dbReference type="ARBA" id="ARBA00022840"/>
    </source>
</evidence>
<gene>
    <name evidence="5" type="ORF">D9V32_09885</name>
</gene>
<dbReference type="Pfam" id="PF00005">
    <property type="entry name" value="ABC_tran"/>
    <property type="match status" value="1"/>
</dbReference>
<dbReference type="InterPro" id="IPR027417">
    <property type="entry name" value="P-loop_NTPase"/>
</dbReference>
<dbReference type="InterPro" id="IPR003439">
    <property type="entry name" value="ABC_transporter-like_ATP-bd"/>
</dbReference>
<proteinExistence type="predicted"/>
<dbReference type="GO" id="GO:0005524">
    <property type="term" value="F:ATP binding"/>
    <property type="evidence" value="ECO:0007669"/>
    <property type="project" value="UniProtKB-KW"/>
</dbReference>
<dbReference type="SUPFAM" id="SSF52540">
    <property type="entry name" value="P-loop containing nucleoside triphosphate hydrolases"/>
    <property type="match status" value="1"/>
</dbReference>
<dbReference type="EMBL" id="RCUX01000007">
    <property type="protein sequence ID" value="RLP75205.1"/>
    <property type="molecule type" value="Genomic_DNA"/>
</dbReference>
<dbReference type="OrthoDB" id="5118483at2"/>
<dbReference type="AlphaFoldDB" id="A0A3L7A575"/>
<keyword evidence="6" id="KW-1185">Reference proteome</keyword>
<dbReference type="GO" id="GO:0016887">
    <property type="term" value="F:ATP hydrolysis activity"/>
    <property type="evidence" value="ECO:0007669"/>
    <property type="project" value="InterPro"/>
</dbReference>
<organism evidence="5 6">
    <name type="scientific">Mycetocola tolaasinivorans</name>
    <dbReference type="NCBI Taxonomy" id="76635"/>
    <lineage>
        <taxon>Bacteria</taxon>
        <taxon>Bacillati</taxon>
        <taxon>Actinomycetota</taxon>
        <taxon>Actinomycetes</taxon>
        <taxon>Micrococcales</taxon>
        <taxon>Microbacteriaceae</taxon>
        <taxon>Mycetocola</taxon>
    </lineage>
</organism>
<evidence type="ECO:0000259" key="4">
    <source>
        <dbReference type="PROSITE" id="PS50893"/>
    </source>
</evidence>
<keyword evidence="1" id="KW-0813">Transport</keyword>
<name>A0A3L7A575_9MICO</name>
<dbReference type="SMART" id="SM00382">
    <property type="entry name" value="AAA"/>
    <property type="match status" value="1"/>
</dbReference>
<dbReference type="PANTHER" id="PTHR42939">
    <property type="entry name" value="ABC TRANSPORTER ATP-BINDING PROTEIN ALBC-RELATED"/>
    <property type="match status" value="1"/>
</dbReference>
<dbReference type="Gene3D" id="3.40.50.300">
    <property type="entry name" value="P-loop containing nucleotide triphosphate hydrolases"/>
    <property type="match status" value="1"/>
</dbReference>
<dbReference type="Proteomes" id="UP000272503">
    <property type="component" value="Unassembled WGS sequence"/>
</dbReference>
<evidence type="ECO:0000256" key="1">
    <source>
        <dbReference type="ARBA" id="ARBA00022448"/>
    </source>
</evidence>
<dbReference type="RefSeq" id="WP_121648755.1">
    <property type="nucleotide sequence ID" value="NZ_RCUX01000007.1"/>
</dbReference>
<dbReference type="PROSITE" id="PS50893">
    <property type="entry name" value="ABC_TRANSPORTER_2"/>
    <property type="match status" value="1"/>
</dbReference>
<evidence type="ECO:0000313" key="5">
    <source>
        <dbReference type="EMBL" id="RLP75205.1"/>
    </source>
</evidence>
<accession>A0A3L7A575</accession>
<dbReference type="InterPro" id="IPR003593">
    <property type="entry name" value="AAA+_ATPase"/>
</dbReference>
<dbReference type="InterPro" id="IPR051782">
    <property type="entry name" value="ABC_Transporter_VariousFunc"/>
</dbReference>
<keyword evidence="3 5" id="KW-0067">ATP-binding</keyword>